<reference evidence="1 2" key="1">
    <citation type="submission" date="2019-05" db="EMBL/GenBank/DDBJ databases">
        <title>Polaribacter aestuariivivens sp. nov., isolated from a tidal flat.</title>
        <authorList>
            <person name="Yoon J.-H."/>
        </authorList>
    </citation>
    <scope>NUCLEOTIDE SEQUENCE [LARGE SCALE GENOMIC DNA]</scope>
    <source>
        <strain evidence="1 2">DBTF-3</strain>
    </source>
</reference>
<protein>
    <recommendedName>
        <fullName evidence="3">TerB family tellurite resistance protein</fullName>
    </recommendedName>
</protein>
<dbReference type="AlphaFoldDB" id="A0A5S3N897"/>
<evidence type="ECO:0000313" key="1">
    <source>
        <dbReference type="EMBL" id="TMM31142.1"/>
    </source>
</evidence>
<accession>A0A5S3N897</accession>
<evidence type="ECO:0000313" key="2">
    <source>
        <dbReference type="Proteomes" id="UP000307140"/>
    </source>
</evidence>
<name>A0A5S3N897_9FLAO</name>
<keyword evidence="2" id="KW-1185">Reference proteome</keyword>
<dbReference type="InterPro" id="IPR029024">
    <property type="entry name" value="TerB-like"/>
</dbReference>
<dbReference type="SUPFAM" id="SSF158682">
    <property type="entry name" value="TerB-like"/>
    <property type="match status" value="1"/>
</dbReference>
<dbReference type="OrthoDB" id="9770030at2"/>
<dbReference type="EMBL" id="VANR01000002">
    <property type="protein sequence ID" value="TMM31142.1"/>
    <property type="molecule type" value="Genomic_DNA"/>
</dbReference>
<proteinExistence type="predicted"/>
<comment type="caution">
    <text evidence="1">The sequence shown here is derived from an EMBL/GenBank/DDBJ whole genome shotgun (WGS) entry which is preliminary data.</text>
</comment>
<dbReference type="RefSeq" id="WP_138534872.1">
    <property type="nucleotide sequence ID" value="NZ_VANR01000002.1"/>
</dbReference>
<gene>
    <name evidence="1" type="ORF">FDT66_04020</name>
</gene>
<organism evidence="1 2">
    <name type="scientific">Polaribacter aestuariivivens</name>
    <dbReference type="NCBI Taxonomy" id="2304626"/>
    <lineage>
        <taxon>Bacteria</taxon>
        <taxon>Pseudomonadati</taxon>
        <taxon>Bacteroidota</taxon>
        <taxon>Flavobacteriia</taxon>
        <taxon>Flavobacteriales</taxon>
        <taxon>Flavobacteriaceae</taxon>
    </lineage>
</organism>
<dbReference type="Proteomes" id="UP000307140">
    <property type="component" value="Unassembled WGS sequence"/>
</dbReference>
<sequence length="108" mass="12848">MNLNWTQKEFEAYVLLYAAHCNLIEDKNEQDYIHTIVDEKTFHKIHTEVVVDSEKENLQKIQQYLSENNLTQQDKEALLRNIKKVLFADGTVDYLEKNVYQILKKMIS</sequence>
<evidence type="ECO:0008006" key="3">
    <source>
        <dbReference type="Google" id="ProtNLM"/>
    </source>
</evidence>